<dbReference type="InterPro" id="IPR014032">
    <property type="entry name" value="Peptidase_A24A_bac"/>
</dbReference>
<dbReference type="HOGENOM" id="CLU_057101_0_1_3"/>
<dbReference type="PANTHER" id="PTHR30487">
    <property type="entry name" value="TYPE 4 PREPILIN-LIKE PROTEINS LEADER PEPTIDE-PROCESSING ENZYME"/>
    <property type="match status" value="1"/>
</dbReference>
<comment type="function">
    <text evidence="9">Plays an essential role in type IV pili and type II pseudopili formation by proteolytically removing the leader sequence from substrate proteins and subsequently monomethylating the alpha-amino group of the newly exposed N-terminal phenylalanine.</text>
</comment>
<evidence type="ECO:0000313" key="13">
    <source>
        <dbReference type="EMBL" id="ACL44934.1"/>
    </source>
</evidence>
<proteinExistence type="inferred from homology"/>
<dbReference type="EMBL" id="CP001344">
    <property type="protein sequence ID" value="ACL44934.1"/>
    <property type="molecule type" value="Genomic_DNA"/>
</dbReference>
<dbReference type="InterPro" id="IPR000045">
    <property type="entry name" value="Prepilin_IV_endopep_pep"/>
</dbReference>
<comment type="similarity">
    <text evidence="2 8">Belongs to the peptidase A24 family.</text>
</comment>
<evidence type="ECO:0000259" key="12">
    <source>
        <dbReference type="Pfam" id="PF06750"/>
    </source>
</evidence>
<dbReference type="EC" id="2.1.1.-" evidence="9"/>
<keyword evidence="3" id="KW-1003">Cell membrane</keyword>
<dbReference type="GO" id="GO:0032259">
    <property type="term" value="P:methylation"/>
    <property type="evidence" value="ECO:0007669"/>
    <property type="project" value="UniProtKB-KW"/>
</dbReference>
<keyword evidence="9" id="KW-0511">Multifunctional enzyme</keyword>
<keyword evidence="4" id="KW-0997">Cell inner membrane</keyword>
<evidence type="ECO:0000256" key="9">
    <source>
        <dbReference type="RuleBase" id="RU003794"/>
    </source>
</evidence>
<evidence type="ECO:0000256" key="2">
    <source>
        <dbReference type="ARBA" id="ARBA00005801"/>
    </source>
</evidence>
<keyword evidence="7 10" id="KW-0472">Membrane</keyword>
<evidence type="ECO:0000256" key="5">
    <source>
        <dbReference type="ARBA" id="ARBA00022692"/>
    </source>
</evidence>
<dbReference type="GO" id="GO:0004190">
    <property type="term" value="F:aspartic-type endopeptidase activity"/>
    <property type="evidence" value="ECO:0007669"/>
    <property type="project" value="UniProtKB-EC"/>
</dbReference>
<evidence type="ECO:0000256" key="1">
    <source>
        <dbReference type="ARBA" id="ARBA00004429"/>
    </source>
</evidence>
<dbReference type="Pfam" id="PF06750">
    <property type="entry name" value="A24_N_bact"/>
    <property type="match status" value="1"/>
</dbReference>
<dbReference type="AlphaFoldDB" id="B8HYD1"/>
<feature type="transmembrane region" description="Helical" evidence="10">
    <location>
        <begin position="172"/>
        <end position="201"/>
    </location>
</feature>
<name>B8HYD1_CYAP4</name>
<dbReference type="Gene3D" id="1.20.120.1220">
    <property type="match status" value="1"/>
</dbReference>
<evidence type="ECO:0000256" key="10">
    <source>
        <dbReference type="SAM" id="Phobius"/>
    </source>
</evidence>
<keyword evidence="5 9" id="KW-0812">Transmembrane</keyword>
<evidence type="ECO:0000259" key="11">
    <source>
        <dbReference type="Pfam" id="PF01478"/>
    </source>
</evidence>
<keyword evidence="9" id="KW-0378">Hydrolase</keyword>
<sequence length="239" mass="25940">MSLLYPPSRCPHCFKTLKPYENLPIVGWLALRGRCSRCRSKISYRYPLVEAVTAGLFLIIFGQFGWTWQTPAYWLFFSWLLALSLIDLDTFTLPHALTSSGVIMGLVVQVWFGLVSADPFSTTLSLLLQSILGAVLGLWLFDLIRILGLLALGQEAMGGGDSKLVAMIGAWLGWKLMLLAAFLGCAIGAFMGGAAIALGLLSRRQPIPFGPFLALGGAIATLYGEPILKAYLSWLGLAP</sequence>
<dbReference type="Pfam" id="PF01478">
    <property type="entry name" value="Peptidase_A24"/>
    <property type="match status" value="1"/>
</dbReference>
<dbReference type="InterPro" id="IPR010627">
    <property type="entry name" value="Prepilin_pept_A24_N"/>
</dbReference>
<gene>
    <name evidence="13" type="ordered locus">Cyan7425_2579</name>
</gene>
<dbReference type="PANTHER" id="PTHR30487:SF0">
    <property type="entry name" value="PREPILIN LEADER PEPTIDASE_N-METHYLTRANSFERASE-RELATED"/>
    <property type="match status" value="1"/>
</dbReference>
<evidence type="ECO:0000256" key="6">
    <source>
        <dbReference type="ARBA" id="ARBA00022989"/>
    </source>
</evidence>
<dbReference type="GO" id="GO:0008168">
    <property type="term" value="F:methyltransferase activity"/>
    <property type="evidence" value="ECO:0007669"/>
    <property type="project" value="UniProtKB-KW"/>
</dbReference>
<protein>
    <recommendedName>
        <fullName evidence="9">Prepilin leader peptidase/N-methyltransferase</fullName>
        <ecNumber evidence="9">2.1.1.-</ecNumber>
        <ecNumber evidence="9">3.4.23.43</ecNumber>
    </recommendedName>
</protein>
<feature type="transmembrane region" description="Helical" evidence="10">
    <location>
        <begin position="126"/>
        <end position="152"/>
    </location>
</feature>
<feature type="domain" description="Prepilin peptidase A24 N-terminal" evidence="12">
    <location>
        <begin position="2"/>
        <end position="63"/>
    </location>
</feature>
<feature type="transmembrane region" description="Helical" evidence="10">
    <location>
        <begin position="207"/>
        <end position="224"/>
    </location>
</feature>
<dbReference type="STRING" id="395961.Cyan7425_2579"/>
<evidence type="ECO:0000256" key="4">
    <source>
        <dbReference type="ARBA" id="ARBA00022519"/>
    </source>
</evidence>
<evidence type="ECO:0000256" key="7">
    <source>
        <dbReference type="ARBA" id="ARBA00023136"/>
    </source>
</evidence>
<keyword evidence="9" id="KW-0489">Methyltransferase</keyword>
<evidence type="ECO:0000256" key="8">
    <source>
        <dbReference type="RuleBase" id="RU003793"/>
    </source>
</evidence>
<dbReference type="KEGG" id="cyn:Cyan7425_2579"/>
<dbReference type="InterPro" id="IPR050882">
    <property type="entry name" value="Prepilin_peptidase/N-MTase"/>
</dbReference>
<dbReference type="eggNOG" id="COG1989">
    <property type="taxonomic scope" value="Bacteria"/>
</dbReference>
<keyword evidence="6 10" id="KW-1133">Transmembrane helix</keyword>
<feature type="transmembrane region" description="Helical" evidence="10">
    <location>
        <begin position="46"/>
        <end position="66"/>
    </location>
</feature>
<accession>B8HYD1</accession>
<feature type="transmembrane region" description="Helical" evidence="10">
    <location>
        <begin position="95"/>
        <end position="114"/>
    </location>
</feature>
<dbReference type="GO" id="GO:0006465">
    <property type="term" value="P:signal peptide processing"/>
    <property type="evidence" value="ECO:0007669"/>
    <property type="project" value="TreeGrafter"/>
</dbReference>
<keyword evidence="9" id="KW-0808">Transferase</keyword>
<dbReference type="EC" id="3.4.23.43" evidence="9"/>
<evidence type="ECO:0000256" key="3">
    <source>
        <dbReference type="ARBA" id="ARBA00022475"/>
    </source>
</evidence>
<feature type="domain" description="Prepilin type IV endopeptidase peptidase" evidence="11">
    <location>
        <begin position="74"/>
        <end position="192"/>
    </location>
</feature>
<dbReference type="PRINTS" id="PR00864">
    <property type="entry name" value="PREPILNPTASE"/>
</dbReference>
<reference evidence="13" key="1">
    <citation type="submission" date="2009-01" db="EMBL/GenBank/DDBJ databases">
        <title>Complete sequence of chromosome Cyanothece sp. PCC 7425.</title>
        <authorList>
            <consortium name="US DOE Joint Genome Institute"/>
            <person name="Lucas S."/>
            <person name="Copeland A."/>
            <person name="Lapidus A."/>
            <person name="Glavina del Rio T."/>
            <person name="Dalin E."/>
            <person name="Tice H."/>
            <person name="Bruce D."/>
            <person name="Goodwin L."/>
            <person name="Pitluck S."/>
            <person name="Sims D."/>
            <person name="Meineke L."/>
            <person name="Brettin T."/>
            <person name="Detter J.C."/>
            <person name="Han C."/>
            <person name="Larimer F."/>
            <person name="Land M."/>
            <person name="Hauser L."/>
            <person name="Kyrpides N."/>
            <person name="Ovchinnikova G."/>
            <person name="Liberton M."/>
            <person name="Stoeckel J."/>
            <person name="Banerjee A."/>
            <person name="Singh A."/>
            <person name="Page L."/>
            <person name="Sato H."/>
            <person name="Zhao L."/>
            <person name="Sherman L."/>
            <person name="Pakrasi H."/>
            <person name="Richardson P."/>
        </authorList>
    </citation>
    <scope>NUCLEOTIDE SEQUENCE</scope>
    <source>
        <strain evidence="13">PCC 7425</strain>
    </source>
</reference>
<organism evidence="13">
    <name type="scientific">Cyanothece sp. (strain PCC 7425 / ATCC 29141)</name>
    <dbReference type="NCBI Taxonomy" id="395961"/>
    <lineage>
        <taxon>Bacteria</taxon>
        <taxon>Bacillati</taxon>
        <taxon>Cyanobacteriota</taxon>
        <taxon>Cyanophyceae</taxon>
        <taxon>Gomontiellales</taxon>
        <taxon>Cyanothecaceae</taxon>
        <taxon>Cyanothece</taxon>
    </lineage>
</organism>
<keyword evidence="9" id="KW-0645">Protease</keyword>
<dbReference type="GO" id="GO:0005886">
    <property type="term" value="C:plasma membrane"/>
    <property type="evidence" value="ECO:0007669"/>
    <property type="project" value="UniProtKB-SubCell"/>
</dbReference>
<comment type="catalytic activity">
    <reaction evidence="9">
        <text>Typically cleaves a -Gly-|-Phe- bond to release an N-terminal, basic peptide of 5-8 residues from type IV prepilin, and then N-methylates the new N-terminal amino group, the methyl donor being S-adenosyl-L-methionine.</text>
        <dbReference type="EC" id="3.4.23.43"/>
    </reaction>
</comment>
<comment type="subcellular location">
    <subcellularLocation>
        <location evidence="1">Cell inner membrane</location>
        <topology evidence="1">Multi-pass membrane protein</topology>
    </subcellularLocation>
    <subcellularLocation>
        <location evidence="9">Cell membrane</location>
        <topology evidence="9">Multi-pass membrane protein</topology>
    </subcellularLocation>
</comment>